<protein>
    <recommendedName>
        <fullName evidence="3">CCHC-type domain-containing protein</fullName>
    </recommendedName>
</protein>
<sequence length="265" mass="30372">MNPLKYSSWNRLRRVTAWVRRFADLLLAKVKKQGKPVGLILTPIEIDRGGELWVKQTQEERFPEEIKDLIGGKEVRRQSHLKLLTPIGEHALTSCEPWKKLAVNERWELAKKLGLCFRCLKRGHRIELCSLKGTCPVEGCVRRHHPQLHAVIGLVQLNPTAETFHPSQAAAGDTSAVVYHANEGNIANHVYTFHTNFTPETRADELMRKMWDEEVVLATRKVAESRCDAKGRYEVAIPWQDDEPPLYCNRTTAEDRSTLLRSTYN</sequence>
<reference evidence="1 2" key="1">
    <citation type="journal article" date="2018" name="Sci. Rep.">
        <title>Comparative analysis of the Pocillopora damicornis genome highlights role of immune system in coral evolution.</title>
        <authorList>
            <person name="Cunning R."/>
            <person name="Bay R.A."/>
            <person name="Gillette P."/>
            <person name="Baker A.C."/>
            <person name="Traylor-Knowles N."/>
        </authorList>
    </citation>
    <scope>NUCLEOTIDE SEQUENCE [LARGE SCALE GENOMIC DNA]</scope>
    <source>
        <strain evidence="1">RSMAS</strain>
        <tissue evidence="1">Whole animal</tissue>
    </source>
</reference>
<proteinExistence type="predicted"/>
<dbReference type="Proteomes" id="UP000275408">
    <property type="component" value="Unassembled WGS sequence"/>
</dbReference>
<accession>A0A3M6UP30</accession>
<gene>
    <name evidence="1" type="ORF">pdam_00021248</name>
</gene>
<evidence type="ECO:0000313" key="2">
    <source>
        <dbReference type="Proteomes" id="UP000275408"/>
    </source>
</evidence>
<evidence type="ECO:0008006" key="3">
    <source>
        <dbReference type="Google" id="ProtNLM"/>
    </source>
</evidence>
<name>A0A3M6UP30_POCDA</name>
<dbReference type="AlphaFoldDB" id="A0A3M6UP30"/>
<keyword evidence="2" id="KW-1185">Reference proteome</keyword>
<dbReference type="PANTHER" id="PTHR47331">
    <property type="entry name" value="PHD-TYPE DOMAIN-CONTAINING PROTEIN"/>
    <property type="match status" value="1"/>
</dbReference>
<organism evidence="1 2">
    <name type="scientific">Pocillopora damicornis</name>
    <name type="common">Cauliflower coral</name>
    <name type="synonym">Millepora damicornis</name>
    <dbReference type="NCBI Taxonomy" id="46731"/>
    <lineage>
        <taxon>Eukaryota</taxon>
        <taxon>Metazoa</taxon>
        <taxon>Cnidaria</taxon>
        <taxon>Anthozoa</taxon>
        <taxon>Hexacorallia</taxon>
        <taxon>Scleractinia</taxon>
        <taxon>Astrocoeniina</taxon>
        <taxon>Pocilloporidae</taxon>
        <taxon>Pocillopora</taxon>
    </lineage>
</organism>
<comment type="caution">
    <text evidence="1">The sequence shown here is derived from an EMBL/GenBank/DDBJ whole genome shotgun (WGS) entry which is preliminary data.</text>
</comment>
<evidence type="ECO:0000313" key="1">
    <source>
        <dbReference type="EMBL" id="RMX55359.1"/>
    </source>
</evidence>
<dbReference type="EMBL" id="RCHS01001074">
    <property type="protein sequence ID" value="RMX55359.1"/>
    <property type="molecule type" value="Genomic_DNA"/>
</dbReference>
<dbReference type="PANTHER" id="PTHR47331:SF1">
    <property type="entry name" value="GAG-LIKE PROTEIN"/>
    <property type="match status" value="1"/>
</dbReference>